<dbReference type="AlphaFoldDB" id="A0A839N4H6"/>
<dbReference type="InterPro" id="IPR029447">
    <property type="entry name" value="DUF4439"/>
</dbReference>
<dbReference type="Pfam" id="PF14530">
    <property type="entry name" value="DUF4439"/>
    <property type="match status" value="1"/>
</dbReference>
<dbReference type="EMBL" id="JACHVQ010000001">
    <property type="protein sequence ID" value="MBB2890893.1"/>
    <property type="molecule type" value="Genomic_DNA"/>
</dbReference>
<sequence length="308" mass="32281">MSRPEQHARPPRRAVLAVALTGSVLGLTGCGIRLEKDAPKIPGIKTQAPPADQAVLRKVLTDVSAAIMCAHYDDASWAPRLGTMHKKQRTRLTKVMATQGMTPAPRRRTGTGSGIVSDTEPMPLATFEQQTATDIGSLAGLTARNLPMAAAIGVTHGAAAQLLGRPAKPAGGTVPSPAAVPTAILPALQAAIYAFEVIVAKTPLDSRKRAQATLTALRPTRAAWEAALGADAPAQPDGYTLPVQPTSDARRTKLAHLVLGDLVDACAGQVAATRGDRGSFIGLTDLWVTATAQLWRWDTTPRPFPGLQ</sequence>
<evidence type="ECO:0000313" key="2">
    <source>
        <dbReference type="EMBL" id="MBB2890893.1"/>
    </source>
</evidence>
<comment type="caution">
    <text evidence="2">The sequence shown here is derived from an EMBL/GenBank/DDBJ whole genome shotgun (WGS) entry which is preliminary data.</text>
</comment>
<evidence type="ECO:0000313" key="3">
    <source>
        <dbReference type="Proteomes" id="UP000559182"/>
    </source>
</evidence>
<gene>
    <name evidence="2" type="ORF">FHU39_000877</name>
</gene>
<dbReference type="InterPro" id="IPR009078">
    <property type="entry name" value="Ferritin-like_SF"/>
</dbReference>
<evidence type="ECO:0000259" key="1">
    <source>
        <dbReference type="Pfam" id="PF14530"/>
    </source>
</evidence>
<dbReference type="Gene3D" id="1.20.1260.10">
    <property type="match status" value="1"/>
</dbReference>
<reference evidence="2 3" key="1">
    <citation type="submission" date="2020-08" db="EMBL/GenBank/DDBJ databases">
        <title>Sequencing the genomes of 1000 actinobacteria strains.</title>
        <authorList>
            <person name="Klenk H.-P."/>
        </authorList>
    </citation>
    <scope>NUCLEOTIDE SEQUENCE [LARGE SCALE GENOMIC DNA]</scope>
    <source>
        <strain evidence="2 3">DSM 105369</strain>
    </source>
</reference>
<dbReference type="PROSITE" id="PS51257">
    <property type="entry name" value="PROKAR_LIPOPROTEIN"/>
    <property type="match status" value="1"/>
</dbReference>
<feature type="domain" description="DUF4439" evidence="1">
    <location>
        <begin position="185"/>
        <end position="307"/>
    </location>
</feature>
<dbReference type="RefSeq" id="WP_183319233.1">
    <property type="nucleotide sequence ID" value="NZ_JACHVQ010000001.1"/>
</dbReference>
<accession>A0A839N4H6</accession>
<keyword evidence="3" id="KW-1185">Reference proteome</keyword>
<dbReference type="SUPFAM" id="SSF47240">
    <property type="entry name" value="Ferritin-like"/>
    <property type="match status" value="1"/>
</dbReference>
<organism evidence="2 3">
    <name type="scientific">Flexivirga oryzae</name>
    <dbReference type="NCBI Taxonomy" id="1794944"/>
    <lineage>
        <taxon>Bacteria</taxon>
        <taxon>Bacillati</taxon>
        <taxon>Actinomycetota</taxon>
        <taxon>Actinomycetes</taxon>
        <taxon>Micrococcales</taxon>
        <taxon>Dermacoccaceae</taxon>
        <taxon>Flexivirga</taxon>
    </lineage>
</organism>
<dbReference type="Proteomes" id="UP000559182">
    <property type="component" value="Unassembled WGS sequence"/>
</dbReference>
<protein>
    <recommendedName>
        <fullName evidence="1">DUF4439 domain-containing protein</fullName>
    </recommendedName>
</protein>
<name>A0A839N4H6_9MICO</name>
<dbReference type="InterPro" id="IPR012347">
    <property type="entry name" value="Ferritin-like"/>
</dbReference>
<proteinExistence type="predicted"/>